<dbReference type="RefSeq" id="WP_160693538.1">
    <property type="nucleotide sequence ID" value="NZ_CP047897.1"/>
</dbReference>
<reference evidence="1 2" key="1">
    <citation type="submission" date="2020-01" db="EMBL/GenBank/DDBJ databases">
        <authorList>
            <person name="Kim M."/>
        </authorList>
    </citation>
    <scope>NUCLEOTIDE SEQUENCE [LARGE SCALE GENOMIC DNA]</scope>
    <source>
        <strain evidence="1 2">BT10</strain>
    </source>
</reference>
<protein>
    <submittedName>
        <fullName evidence="1">Uncharacterized protein</fullName>
    </submittedName>
</protein>
<evidence type="ECO:0000313" key="2">
    <source>
        <dbReference type="Proteomes" id="UP000464214"/>
    </source>
</evidence>
<proteinExistence type="predicted"/>
<dbReference type="KEGG" id="nib:GU926_15725"/>
<name>A0A6P1P316_9BACT</name>
<keyword evidence="2" id="KW-1185">Reference proteome</keyword>
<gene>
    <name evidence="1" type="ORF">GU926_15725</name>
</gene>
<organism evidence="1 2">
    <name type="scientific">Nibribacter ruber</name>
    <dbReference type="NCBI Taxonomy" id="2698458"/>
    <lineage>
        <taxon>Bacteria</taxon>
        <taxon>Pseudomonadati</taxon>
        <taxon>Bacteroidota</taxon>
        <taxon>Cytophagia</taxon>
        <taxon>Cytophagales</taxon>
        <taxon>Hymenobacteraceae</taxon>
        <taxon>Nibribacter</taxon>
    </lineage>
</organism>
<dbReference type="Proteomes" id="UP000464214">
    <property type="component" value="Chromosome"/>
</dbReference>
<evidence type="ECO:0000313" key="1">
    <source>
        <dbReference type="EMBL" id="QHL88796.1"/>
    </source>
</evidence>
<dbReference type="EMBL" id="CP047897">
    <property type="protein sequence ID" value="QHL88796.1"/>
    <property type="molecule type" value="Genomic_DNA"/>
</dbReference>
<sequence>MEASALFERFENNVDTIARHLKNGVDIRTTPYHISMPLEVRMLYDILRHVGVELNSTKEGFEAFTEFETQYRQDAKRLSDAIYKILQDKHAYMKTPQGTVLLKEHLIRRLEYFNEIAHSMEVIARWQQLGSPVQYNYPFLNK</sequence>
<accession>A0A6P1P316</accession>
<dbReference type="AlphaFoldDB" id="A0A6P1P316"/>